<keyword evidence="3" id="KW-1185">Reference proteome</keyword>
<dbReference type="Pfam" id="PF14081">
    <property type="entry name" value="DUF4262"/>
    <property type="match status" value="1"/>
</dbReference>
<sequence length="186" mass="20376">MPHDHNHDDDHDCPVCSSPDREEAMEEFIEQLDEKVAAHGHAVLFIAGDSPSETFSYTVGLAELGWPELVLYSLGPDTARMMLNLVIDRIKTLDLQPEAGMTVEKALNVPVQLGLIAEDKLASHLVLATKRAQAKGHGDITNTSDGPSVTGLQLIWPDPAGRLPTDAEYDHQNFPQPLLSDKTKLH</sequence>
<dbReference type="InterPro" id="IPR025358">
    <property type="entry name" value="DUF4262"/>
</dbReference>
<geneLocation type="plasmid" evidence="2 3">
    <name>unnamed</name>
</geneLocation>
<keyword evidence="2" id="KW-0614">Plasmid</keyword>
<dbReference type="RefSeq" id="WP_115418219.1">
    <property type="nucleotide sequence ID" value="NZ_CP031358.1"/>
</dbReference>
<evidence type="ECO:0000313" key="3">
    <source>
        <dbReference type="Proteomes" id="UP000254508"/>
    </source>
</evidence>
<feature type="region of interest" description="Disordered" evidence="1">
    <location>
        <begin position="1"/>
        <end position="20"/>
    </location>
</feature>
<dbReference type="EMBL" id="CP031358">
    <property type="protein sequence ID" value="AXK43906.1"/>
    <property type="molecule type" value="Genomic_DNA"/>
</dbReference>
<protein>
    <submittedName>
        <fullName evidence="2">DUF4262 domain-containing protein</fullName>
    </submittedName>
</protein>
<dbReference type="AlphaFoldDB" id="A0A345YJ04"/>
<evidence type="ECO:0000313" key="2">
    <source>
        <dbReference type="EMBL" id="AXK43906.1"/>
    </source>
</evidence>
<name>A0A345YJ04_9SPHN</name>
<accession>A0A345YJ04</accession>
<dbReference type="OrthoDB" id="9793188at2"/>
<proteinExistence type="predicted"/>
<feature type="region of interest" description="Disordered" evidence="1">
    <location>
        <begin position="165"/>
        <end position="186"/>
    </location>
</feature>
<reference evidence="2 3" key="1">
    <citation type="submission" date="2018-07" db="EMBL/GenBank/DDBJ databases">
        <title>Genome sequence of Erythrobacter strain YH-07, an antagonistic bacterium isolated from Yellow Sea.</title>
        <authorList>
            <person name="Tang T."/>
            <person name="Liu Q."/>
            <person name="Sun X."/>
        </authorList>
    </citation>
    <scope>NUCLEOTIDE SEQUENCE [LARGE SCALE GENOMIC DNA]</scope>
    <source>
        <strain evidence="2 3">YH-07</strain>
        <plasmid evidence="2 3">unnamed</plasmid>
    </source>
</reference>
<organism evidence="2 3">
    <name type="scientific">Erythrobacter aureus</name>
    <dbReference type="NCBI Taxonomy" id="2182384"/>
    <lineage>
        <taxon>Bacteria</taxon>
        <taxon>Pseudomonadati</taxon>
        <taxon>Pseudomonadota</taxon>
        <taxon>Alphaproteobacteria</taxon>
        <taxon>Sphingomonadales</taxon>
        <taxon>Erythrobacteraceae</taxon>
        <taxon>Erythrobacter/Porphyrobacter group</taxon>
        <taxon>Erythrobacter</taxon>
    </lineage>
</organism>
<dbReference type="KEGG" id="err:DVR09_15745"/>
<gene>
    <name evidence="2" type="ORF">DVR09_15745</name>
</gene>
<dbReference type="Proteomes" id="UP000254508">
    <property type="component" value="Plasmid unnamed"/>
</dbReference>
<feature type="compositionally biased region" description="Basic and acidic residues" evidence="1">
    <location>
        <begin position="1"/>
        <end position="13"/>
    </location>
</feature>
<evidence type="ECO:0000256" key="1">
    <source>
        <dbReference type="SAM" id="MobiDB-lite"/>
    </source>
</evidence>